<dbReference type="InterPro" id="IPR002347">
    <property type="entry name" value="SDR_fam"/>
</dbReference>
<evidence type="ECO:0000256" key="1">
    <source>
        <dbReference type="ARBA" id="ARBA00006484"/>
    </source>
</evidence>
<dbReference type="Gene3D" id="3.40.50.720">
    <property type="entry name" value="NAD(P)-binding Rossmann-like Domain"/>
    <property type="match status" value="2"/>
</dbReference>
<organism evidence="3 4">
    <name type="scientific">Deinococcus budaensis</name>
    <dbReference type="NCBI Taxonomy" id="1665626"/>
    <lineage>
        <taxon>Bacteria</taxon>
        <taxon>Thermotogati</taxon>
        <taxon>Deinococcota</taxon>
        <taxon>Deinococci</taxon>
        <taxon>Deinococcales</taxon>
        <taxon>Deinococcaceae</taxon>
        <taxon>Deinococcus</taxon>
    </lineage>
</organism>
<dbReference type="RefSeq" id="WP_221269746.1">
    <property type="nucleotide sequence ID" value="NZ_JACHFN010000007.1"/>
</dbReference>
<evidence type="ECO:0000256" key="2">
    <source>
        <dbReference type="ARBA" id="ARBA00023002"/>
    </source>
</evidence>
<sequence length="132" mass="13686">MTEGANAMAAQGMTLDYTGEVVLVTGGSTGIGRATSLAFARQGARVVIGDLADEANETVEMIRDGVCVNAPAPGLVETPMTRRWLDDPEMRRGAVLAGPPEEMSGMVLFLCSPLASFATGQVFVVDGGQTAH</sequence>
<dbReference type="SUPFAM" id="SSF51735">
    <property type="entry name" value="NAD(P)-binding Rossmann-fold domains"/>
    <property type="match status" value="1"/>
</dbReference>
<dbReference type="PANTHER" id="PTHR24321">
    <property type="entry name" value="DEHYDROGENASES, SHORT CHAIN"/>
    <property type="match status" value="1"/>
</dbReference>
<protein>
    <submittedName>
        <fullName evidence="3">NAD(P)-dependent dehydrogenase (Short-subunit alcohol dehydrogenase family)</fullName>
    </submittedName>
</protein>
<dbReference type="PANTHER" id="PTHR24321:SF8">
    <property type="entry name" value="ESTRADIOL 17-BETA-DEHYDROGENASE 8-RELATED"/>
    <property type="match status" value="1"/>
</dbReference>
<comment type="caution">
    <text evidence="3">The sequence shown here is derived from an EMBL/GenBank/DDBJ whole genome shotgun (WGS) entry which is preliminary data.</text>
</comment>
<gene>
    <name evidence="3" type="ORF">HNQ09_002080</name>
</gene>
<evidence type="ECO:0000313" key="4">
    <source>
        <dbReference type="Proteomes" id="UP000525389"/>
    </source>
</evidence>
<keyword evidence="2" id="KW-0560">Oxidoreductase</keyword>
<reference evidence="3 4" key="1">
    <citation type="submission" date="2020-08" db="EMBL/GenBank/DDBJ databases">
        <title>Genomic Encyclopedia of Type Strains, Phase IV (KMG-IV): sequencing the most valuable type-strain genomes for metagenomic binning, comparative biology and taxonomic classification.</title>
        <authorList>
            <person name="Goeker M."/>
        </authorList>
    </citation>
    <scope>NUCLEOTIDE SEQUENCE [LARGE SCALE GENOMIC DNA]</scope>
    <source>
        <strain evidence="3 4">DSM 101791</strain>
    </source>
</reference>
<keyword evidence="4" id="KW-1185">Reference proteome</keyword>
<dbReference type="AlphaFoldDB" id="A0A7W8LQJ1"/>
<evidence type="ECO:0000313" key="3">
    <source>
        <dbReference type="EMBL" id="MBB5234637.1"/>
    </source>
</evidence>
<dbReference type="InterPro" id="IPR036291">
    <property type="entry name" value="NAD(P)-bd_dom_sf"/>
</dbReference>
<dbReference type="EMBL" id="JACHFN010000007">
    <property type="protein sequence ID" value="MBB5234637.1"/>
    <property type="molecule type" value="Genomic_DNA"/>
</dbReference>
<name>A0A7W8LQJ1_9DEIO</name>
<comment type="similarity">
    <text evidence="1">Belongs to the short-chain dehydrogenases/reductases (SDR) family.</text>
</comment>
<dbReference type="Proteomes" id="UP000525389">
    <property type="component" value="Unassembled WGS sequence"/>
</dbReference>
<dbReference type="GO" id="GO:0016491">
    <property type="term" value="F:oxidoreductase activity"/>
    <property type="evidence" value="ECO:0007669"/>
    <property type="project" value="UniProtKB-KW"/>
</dbReference>
<proteinExistence type="inferred from homology"/>
<accession>A0A7W8LQJ1</accession>
<dbReference type="Pfam" id="PF13561">
    <property type="entry name" value="adh_short_C2"/>
    <property type="match status" value="1"/>
</dbReference>